<dbReference type="InterPro" id="IPR058561">
    <property type="entry name" value="Exonuc_1_C"/>
</dbReference>
<reference evidence="3" key="1">
    <citation type="submission" date="2018-05" db="EMBL/GenBank/DDBJ databases">
        <authorList>
            <person name="Lanie J.A."/>
            <person name="Ng W.-L."/>
            <person name="Kazmierczak K.M."/>
            <person name="Andrzejewski T.M."/>
            <person name="Davidsen T.M."/>
            <person name="Wayne K.J."/>
            <person name="Tettelin H."/>
            <person name="Glass J.I."/>
            <person name="Rusch D."/>
            <person name="Podicherti R."/>
            <person name="Tsui H.-C.T."/>
            <person name="Winkler M.E."/>
        </authorList>
    </citation>
    <scope>NUCLEOTIDE SEQUENCE</scope>
</reference>
<dbReference type="Pfam" id="PF26016">
    <property type="entry name" value="ExoI_C"/>
    <property type="match status" value="1"/>
</dbReference>
<dbReference type="GO" id="GO:0008310">
    <property type="term" value="F:single-stranded DNA 3'-5' DNA exonuclease activity"/>
    <property type="evidence" value="ECO:0007669"/>
    <property type="project" value="UniProtKB-EC"/>
</dbReference>
<gene>
    <name evidence="3" type="ORF">METZ01_LOCUS120600</name>
</gene>
<protein>
    <submittedName>
        <fullName evidence="3">Uncharacterized protein</fullName>
    </submittedName>
</protein>
<dbReference type="Gene3D" id="3.30.420.10">
    <property type="entry name" value="Ribonuclease H-like superfamily/Ribonuclease H"/>
    <property type="match status" value="1"/>
</dbReference>
<dbReference type="InterPro" id="IPR012337">
    <property type="entry name" value="RNaseH-like_sf"/>
</dbReference>
<dbReference type="PROSITE" id="PS51785">
    <property type="entry name" value="EXOI_C"/>
    <property type="match status" value="1"/>
</dbReference>
<evidence type="ECO:0000313" key="3">
    <source>
        <dbReference type="EMBL" id="SVA67746.1"/>
    </source>
</evidence>
<name>A0A381XSG5_9ZZZZ</name>
<dbReference type="AlphaFoldDB" id="A0A381XSG5"/>
<dbReference type="PROSITE" id="PS51784">
    <property type="entry name" value="EXOI_SH3"/>
    <property type="match status" value="1"/>
</dbReference>
<dbReference type="GO" id="GO:0046872">
    <property type="term" value="F:metal ion binding"/>
    <property type="evidence" value="ECO:0007669"/>
    <property type="project" value="UniProtKB-KW"/>
</dbReference>
<dbReference type="EMBL" id="UINC01016233">
    <property type="protein sequence ID" value="SVA67746.1"/>
    <property type="molecule type" value="Genomic_DNA"/>
</dbReference>
<feature type="domain" description="ExoI SH3-like" evidence="1">
    <location>
        <begin position="194"/>
        <end position="333"/>
    </location>
</feature>
<dbReference type="SMART" id="SM00479">
    <property type="entry name" value="EXOIII"/>
    <property type="match status" value="1"/>
</dbReference>
<dbReference type="InterPro" id="IPR034747">
    <property type="entry name" value="EXOI_SH3"/>
</dbReference>
<dbReference type="InterPro" id="IPR036397">
    <property type="entry name" value="RNaseH_sf"/>
</dbReference>
<dbReference type="Gene3D" id="3.30.1520.20">
    <property type="entry name" value="Exonuclease ExoI, domain 2"/>
    <property type="match status" value="1"/>
</dbReference>
<dbReference type="InterPro" id="IPR038649">
    <property type="entry name" value="EXOI_SH3_sf"/>
</dbReference>
<sequence length="472" mass="55262">MPNLVFYDFETCSSNVSYGQIIQAAAVLVNDDFQELDRYEGRCKLSPGIVPEAMALLVNKTTPKILKETNLSHYQMIRQMMEKFNQWKNSIFIGYNSINFDEEFLRRTLFKNLDYPYLTVTNGNERADLFSLTRAAHLYYPGCIKTPISDKNNPVFKLDKLAPMNGIQHRDAHSAIADVLATVEIAKLLSKTAPNVWKAGLMTTNKDKTLEIIKNELTFCTDFFYYGKCFPFVFTFVCEHPQWGYPMCFDLKSDPKYYFNLSINDLKKEFKKTPKVIRTIKHKKHPIIMNSSYAMNFDSYKAIGLSKLQERAKLIKGNKDFAEKVSSVLDDEVREKQDFDSQEEVYAEESIYKKFTSKEDNAIMPTFHKAEWKEKFLVLQKFKDERLRYFGKKILYEESPESLPKDEYESIHKEVAARVLSTNKEKWNTIPRTYSEIDTLRNKFRDDKVKLKSLQDINSYIEEIEKFYQKAS</sequence>
<dbReference type="GO" id="GO:0003677">
    <property type="term" value="F:DNA binding"/>
    <property type="evidence" value="ECO:0007669"/>
    <property type="project" value="UniProtKB-KW"/>
</dbReference>
<dbReference type="Pfam" id="PF00929">
    <property type="entry name" value="RNase_T"/>
    <property type="match status" value="1"/>
</dbReference>
<accession>A0A381XSG5</accession>
<dbReference type="InterPro" id="IPR013520">
    <property type="entry name" value="Ribonucl_H"/>
</dbReference>
<organism evidence="3">
    <name type="scientific">marine metagenome</name>
    <dbReference type="NCBI Taxonomy" id="408172"/>
    <lineage>
        <taxon>unclassified sequences</taxon>
        <taxon>metagenomes</taxon>
        <taxon>ecological metagenomes</taxon>
    </lineage>
</organism>
<proteinExistence type="predicted"/>
<evidence type="ECO:0000259" key="2">
    <source>
        <dbReference type="PROSITE" id="PS51785"/>
    </source>
</evidence>
<feature type="domain" description="ExoI C-terminal" evidence="2">
    <location>
        <begin position="343"/>
        <end position="465"/>
    </location>
</feature>
<dbReference type="GO" id="GO:0006281">
    <property type="term" value="P:DNA repair"/>
    <property type="evidence" value="ECO:0007669"/>
    <property type="project" value="UniProtKB-KW"/>
</dbReference>
<evidence type="ECO:0000259" key="1">
    <source>
        <dbReference type="PROSITE" id="PS51784"/>
    </source>
</evidence>
<dbReference type="SUPFAM" id="SSF53098">
    <property type="entry name" value="Ribonuclease H-like"/>
    <property type="match status" value="1"/>
</dbReference>